<accession>A0A841CW33</accession>
<keyword evidence="1" id="KW-0812">Transmembrane</keyword>
<keyword evidence="4" id="KW-1185">Reference proteome</keyword>
<dbReference type="EMBL" id="JACHJN010000011">
    <property type="protein sequence ID" value="MBB5959586.1"/>
    <property type="molecule type" value="Genomic_DNA"/>
</dbReference>
<dbReference type="Proteomes" id="UP000547510">
    <property type="component" value="Unassembled WGS sequence"/>
</dbReference>
<name>A0A841CW33_9PSEU</name>
<gene>
    <name evidence="3" type="ORF">FHS29_006207</name>
</gene>
<feature type="transmembrane region" description="Helical" evidence="1">
    <location>
        <begin position="170"/>
        <end position="190"/>
    </location>
</feature>
<reference evidence="3 4" key="1">
    <citation type="submission" date="2020-08" db="EMBL/GenBank/DDBJ databases">
        <title>Genomic Encyclopedia of Type Strains, Phase III (KMG-III): the genomes of soil and plant-associated and newly described type strains.</title>
        <authorList>
            <person name="Whitman W."/>
        </authorList>
    </citation>
    <scope>NUCLEOTIDE SEQUENCE [LARGE SCALE GENOMIC DNA]</scope>
    <source>
        <strain evidence="3 4">CECT 8640</strain>
    </source>
</reference>
<dbReference type="AlphaFoldDB" id="A0A841CW33"/>
<feature type="domain" description="TIR" evidence="2">
    <location>
        <begin position="1"/>
        <end position="150"/>
    </location>
</feature>
<proteinExistence type="predicted"/>
<dbReference type="Gene3D" id="3.40.50.10140">
    <property type="entry name" value="Toll/interleukin-1 receptor homology (TIR) domain"/>
    <property type="match status" value="1"/>
</dbReference>
<evidence type="ECO:0000313" key="3">
    <source>
        <dbReference type="EMBL" id="MBB5959586.1"/>
    </source>
</evidence>
<dbReference type="SUPFAM" id="SSF52200">
    <property type="entry name" value="Toll/Interleukin receptor TIR domain"/>
    <property type="match status" value="1"/>
</dbReference>
<feature type="transmembrane region" description="Helical" evidence="1">
    <location>
        <begin position="372"/>
        <end position="396"/>
    </location>
</feature>
<dbReference type="Pfam" id="PF13676">
    <property type="entry name" value="TIR_2"/>
    <property type="match status" value="1"/>
</dbReference>
<evidence type="ECO:0000256" key="1">
    <source>
        <dbReference type="SAM" id="Phobius"/>
    </source>
</evidence>
<keyword evidence="1" id="KW-0472">Membrane</keyword>
<dbReference type="InterPro" id="IPR000157">
    <property type="entry name" value="TIR_dom"/>
</dbReference>
<evidence type="ECO:0000259" key="2">
    <source>
        <dbReference type="PROSITE" id="PS50104"/>
    </source>
</evidence>
<feature type="transmembrane region" description="Helical" evidence="1">
    <location>
        <begin position="196"/>
        <end position="223"/>
    </location>
</feature>
<dbReference type="InterPro" id="IPR035897">
    <property type="entry name" value="Toll_tir_struct_dom_sf"/>
</dbReference>
<evidence type="ECO:0000313" key="4">
    <source>
        <dbReference type="Proteomes" id="UP000547510"/>
    </source>
</evidence>
<sequence>MGGIFINFRRNDEQGVDVVRRLDRALEFFGEGNVFLDERSLGAGDYYPGEITRRVDECEVLLAVIDPRWTTARNGKGVRLIDREVDWVRREIAQALDRGKKVVPVLILGATPPKPEELPRSIRGLSLAQARVIRDDADIEALVDELQEYVAPVWVEEPAERTKPSSPRPWVRPAAVVLGVVAAVGPWVLVPDDAEMRFAAFLTAFLLLSTMVGPLVALSLALLLWRRATVMDADVQEMPLNRYYARIAIPVVVLGAVLLAAALAGSPVSPRVVPVLVFLVLSAVVRSALTILREQKRERLREERWPQRLSTPVRPAVVRSESARLARRLAAWPEERRLSRVMRDKSESKLRDLCRAAGALEQDSRRRRWEWLFADHPGAACLMVVWVAGTTGLFAAGLRHGVWQFAIVGGVLALALAAACVELGYRRQRVVHQAVADEVRRGADEARRDLERLLARRR</sequence>
<feature type="transmembrane region" description="Helical" evidence="1">
    <location>
        <begin position="243"/>
        <end position="266"/>
    </location>
</feature>
<keyword evidence="1" id="KW-1133">Transmembrane helix</keyword>
<dbReference type="PROSITE" id="PS50104">
    <property type="entry name" value="TIR"/>
    <property type="match status" value="1"/>
</dbReference>
<feature type="transmembrane region" description="Helical" evidence="1">
    <location>
        <begin position="272"/>
        <end position="292"/>
    </location>
</feature>
<dbReference type="GO" id="GO:0007165">
    <property type="term" value="P:signal transduction"/>
    <property type="evidence" value="ECO:0007669"/>
    <property type="project" value="InterPro"/>
</dbReference>
<protein>
    <submittedName>
        <fullName evidence="3">Uncharacterized protein (DUF1778 family)</fullName>
    </submittedName>
</protein>
<feature type="transmembrane region" description="Helical" evidence="1">
    <location>
        <begin position="402"/>
        <end position="425"/>
    </location>
</feature>
<dbReference type="RefSeq" id="WP_184696594.1">
    <property type="nucleotide sequence ID" value="NZ_JACHJN010000011.1"/>
</dbReference>
<organism evidence="3 4">
    <name type="scientific">Saccharothrix tamanrassetensis</name>
    <dbReference type="NCBI Taxonomy" id="1051531"/>
    <lineage>
        <taxon>Bacteria</taxon>
        <taxon>Bacillati</taxon>
        <taxon>Actinomycetota</taxon>
        <taxon>Actinomycetes</taxon>
        <taxon>Pseudonocardiales</taxon>
        <taxon>Pseudonocardiaceae</taxon>
        <taxon>Saccharothrix</taxon>
    </lineage>
</organism>
<comment type="caution">
    <text evidence="3">The sequence shown here is derived from an EMBL/GenBank/DDBJ whole genome shotgun (WGS) entry which is preliminary data.</text>
</comment>